<comment type="function">
    <text evidence="9">Catalyzes the conversion of 4-hydroxy-tetrahydrodipicolinate (HTPA) to tetrahydrodipicolinate.</text>
</comment>
<feature type="binding site" evidence="9">
    <location>
        <begin position="85"/>
        <end position="87"/>
    </location>
    <ligand>
        <name>NAD(+)</name>
        <dbReference type="ChEBI" id="CHEBI:57540"/>
    </ligand>
</feature>
<evidence type="ECO:0000313" key="14">
    <source>
        <dbReference type="Proteomes" id="UP000886891"/>
    </source>
</evidence>
<dbReference type="FunFam" id="3.30.360.10:FF:000009">
    <property type="entry name" value="4-hydroxy-tetrahydrodipicolinate reductase"/>
    <property type="match status" value="1"/>
</dbReference>
<comment type="similarity">
    <text evidence="1 9">Belongs to the DapB family.</text>
</comment>
<evidence type="ECO:0000259" key="12">
    <source>
        <dbReference type="Pfam" id="PF05173"/>
    </source>
</evidence>
<dbReference type="Pfam" id="PF05173">
    <property type="entry name" value="DapB_C"/>
    <property type="match status" value="1"/>
</dbReference>
<evidence type="ECO:0000256" key="4">
    <source>
        <dbReference type="ARBA" id="ARBA00022857"/>
    </source>
</evidence>
<dbReference type="InterPro" id="IPR022664">
    <property type="entry name" value="DapB_N_CS"/>
</dbReference>
<dbReference type="InterPro" id="IPR023940">
    <property type="entry name" value="DHDPR_bac"/>
</dbReference>
<dbReference type="Pfam" id="PF01113">
    <property type="entry name" value="DapB_N"/>
    <property type="match status" value="1"/>
</dbReference>
<feature type="active site" description="Proton donor" evidence="9">
    <location>
        <position position="146"/>
    </location>
</feature>
<gene>
    <name evidence="9" type="primary">dapB</name>
    <name evidence="13" type="ORF">IAB14_05820</name>
</gene>
<comment type="caution">
    <text evidence="9">Was originally thought to be a dihydrodipicolinate reductase (DHDPR), catalyzing the conversion of dihydrodipicolinate to tetrahydrodipicolinate. However, it was shown in E.coli that the substrate of the enzymatic reaction is not dihydrodipicolinate (DHDP) but in fact (2S,4S)-4-hydroxy-2,3,4,5-tetrahydrodipicolinic acid (HTPA), the product released by the DapA-catalyzed reaction.</text>
</comment>
<dbReference type="PANTHER" id="PTHR20836">
    <property type="entry name" value="DIHYDRODIPICOLINATE REDUCTASE"/>
    <property type="match status" value="1"/>
</dbReference>
<dbReference type="GO" id="GO:0050661">
    <property type="term" value="F:NADP binding"/>
    <property type="evidence" value="ECO:0007669"/>
    <property type="project" value="UniProtKB-UniRule"/>
</dbReference>
<dbReference type="CDD" id="cd02274">
    <property type="entry name" value="DHDPR_N"/>
    <property type="match status" value="1"/>
</dbReference>
<evidence type="ECO:0000259" key="11">
    <source>
        <dbReference type="Pfam" id="PF01113"/>
    </source>
</evidence>
<dbReference type="PANTHER" id="PTHR20836:SF7">
    <property type="entry name" value="4-HYDROXY-TETRAHYDRODIPICOLINATE REDUCTASE"/>
    <property type="match status" value="1"/>
</dbReference>
<dbReference type="GO" id="GO:0051287">
    <property type="term" value="F:NAD binding"/>
    <property type="evidence" value="ECO:0007669"/>
    <property type="project" value="UniProtKB-UniRule"/>
</dbReference>
<evidence type="ECO:0000313" key="13">
    <source>
        <dbReference type="EMBL" id="HIV00608.1"/>
    </source>
</evidence>
<evidence type="ECO:0000256" key="6">
    <source>
        <dbReference type="ARBA" id="ARBA00023002"/>
    </source>
</evidence>
<dbReference type="EC" id="1.17.1.8" evidence="9 10"/>
<feature type="domain" description="Dihydrodipicolinate reductase C-terminal" evidence="12">
    <location>
        <begin position="115"/>
        <end position="248"/>
    </location>
</feature>
<dbReference type="Gene3D" id="3.30.360.10">
    <property type="entry name" value="Dihydrodipicolinate Reductase, domain 2"/>
    <property type="match status" value="1"/>
</dbReference>
<evidence type="ECO:0000256" key="5">
    <source>
        <dbReference type="ARBA" id="ARBA00022915"/>
    </source>
</evidence>
<evidence type="ECO:0000256" key="9">
    <source>
        <dbReference type="HAMAP-Rule" id="MF_00102"/>
    </source>
</evidence>
<reference evidence="13" key="2">
    <citation type="journal article" date="2021" name="PeerJ">
        <title>Extensive microbial diversity within the chicken gut microbiome revealed by metagenomics and culture.</title>
        <authorList>
            <person name="Gilroy R."/>
            <person name="Ravi A."/>
            <person name="Getino M."/>
            <person name="Pursley I."/>
            <person name="Horton D.L."/>
            <person name="Alikhan N.F."/>
            <person name="Baker D."/>
            <person name="Gharbi K."/>
            <person name="Hall N."/>
            <person name="Watson M."/>
            <person name="Adriaenssens E.M."/>
            <person name="Foster-Nyarko E."/>
            <person name="Jarju S."/>
            <person name="Secka A."/>
            <person name="Antonio M."/>
            <person name="Oren A."/>
            <person name="Chaudhuri R.R."/>
            <person name="La Ragione R."/>
            <person name="Hildebrand F."/>
            <person name="Pallen M.J."/>
        </authorList>
    </citation>
    <scope>NUCLEOTIDE SEQUENCE</scope>
    <source>
        <strain evidence="13">23406</strain>
    </source>
</reference>
<protein>
    <recommendedName>
        <fullName evidence="9 10">4-hydroxy-tetrahydrodipicolinate reductase</fullName>
        <shortName evidence="9">HTPA reductase</shortName>
        <ecNumber evidence="9 10">1.17.1.8</ecNumber>
    </recommendedName>
</protein>
<keyword evidence="4 9" id="KW-0521">NADP</keyword>
<feature type="active site" description="Proton donor/acceptor" evidence="9">
    <location>
        <position position="142"/>
    </location>
</feature>
<feature type="binding site" evidence="9">
    <location>
        <position position="143"/>
    </location>
    <ligand>
        <name>(S)-2,3,4,5-tetrahydrodipicolinate</name>
        <dbReference type="ChEBI" id="CHEBI:16845"/>
    </ligand>
</feature>
<dbReference type="GO" id="GO:0009089">
    <property type="term" value="P:lysine biosynthetic process via diaminopimelate"/>
    <property type="evidence" value="ECO:0007669"/>
    <property type="project" value="UniProtKB-UniRule"/>
</dbReference>
<keyword evidence="3 9" id="KW-0028">Amino-acid biosynthesis</keyword>
<dbReference type="EMBL" id="DVOH01000044">
    <property type="protein sequence ID" value="HIV00608.1"/>
    <property type="molecule type" value="Genomic_DNA"/>
</dbReference>
<dbReference type="GO" id="GO:0008839">
    <property type="term" value="F:4-hydroxy-tetrahydrodipicolinate reductase"/>
    <property type="evidence" value="ECO:0007669"/>
    <property type="project" value="UniProtKB-UniRule"/>
</dbReference>
<organism evidence="13 14">
    <name type="scientific">Candidatus Stercoripulliclostridium merdipullorum</name>
    <dbReference type="NCBI Taxonomy" id="2840952"/>
    <lineage>
        <taxon>Bacteria</taxon>
        <taxon>Bacillati</taxon>
        <taxon>Bacillota</taxon>
        <taxon>Clostridia</taxon>
        <taxon>Eubacteriales</taxon>
        <taxon>Candidatus Stercoripulliclostridium</taxon>
    </lineage>
</organism>
<keyword evidence="7 9" id="KW-0520">NAD</keyword>
<reference evidence="13" key="1">
    <citation type="submission" date="2020-10" db="EMBL/GenBank/DDBJ databases">
        <authorList>
            <person name="Gilroy R."/>
        </authorList>
    </citation>
    <scope>NUCLEOTIDE SEQUENCE</scope>
    <source>
        <strain evidence="13">23406</strain>
    </source>
</reference>
<dbReference type="NCBIfam" id="TIGR00036">
    <property type="entry name" value="dapB"/>
    <property type="match status" value="1"/>
</dbReference>
<comment type="subunit">
    <text evidence="9">Homotetramer.</text>
</comment>
<keyword evidence="2 9" id="KW-0963">Cytoplasm</keyword>
<evidence type="ECO:0000256" key="3">
    <source>
        <dbReference type="ARBA" id="ARBA00022605"/>
    </source>
</evidence>
<dbReference type="AlphaFoldDB" id="A0A9D1SXE9"/>
<dbReference type="GO" id="GO:0019877">
    <property type="term" value="P:diaminopimelate biosynthetic process"/>
    <property type="evidence" value="ECO:0007669"/>
    <property type="project" value="UniProtKB-UniRule"/>
</dbReference>
<dbReference type="Proteomes" id="UP000886891">
    <property type="component" value="Unassembled WGS sequence"/>
</dbReference>
<comment type="caution">
    <text evidence="13">The sequence shown here is derived from an EMBL/GenBank/DDBJ whole genome shotgun (WGS) entry which is preliminary data.</text>
</comment>
<feature type="domain" description="Dihydrodipicolinate reductase N-terminal" evidence="11">
    <location>
        <begin position="3"/>
        <end position="112"/>
    </location>
</feature>
<comment type="pathway">
    <text evidence="9">Amino-acid biosynthesis; L-lysine biosynthesis via DAP pathway; (S)-tetrahydrodipicolinate from L-aspartate: step 4/4.</text>
</comment>
<dbReference type="InterPro" id="IPR036291">
    <property type="entry name" value="NAD(P)-bd_dom_sf"/>
</dbReference>
<dbReference type="HAMAP" id="MF_00102">
    <property type="entry name" value="DapB"/>
    <property type="match status" value="1"/>
</dbReference>
<keyword evidence="6 9" id="KW-0560">Oxidoreductase</keyword>
<dbReference type="InterPro" id="IPR022663">
    <property type="entry name" value="DapB_C"/>
</dbReference>
<comment type="catalytic activity">
    <reaction evidence="9">
        <text>(S)-2,3,4,5-tetrahydrodipicolinate + NADP(+) + H2O = (2S,4S)-4-hydroxy-2,3,4,5-tetrahydrodipicolinate + NADPH + H(+)</text>
        <dbReference type="Rhea" id="RHEA:35331"/>
        <dbReference type="ChEBI" id="CHEBI:15377"/>
        <dbReference type="ChEBI" id="CHEBI:15378"/>
        <dbReference type="ChEBI" id="CHEBI:16845"/>
        <dbReference type="ChEBI" id="CHEBI:57783"/>
        <dbReference type="ChEBI" id="CHEBI:58349"/>
        <dbReference type="ChEBI" id="CHEBI:67139"/>
        <dbReference type="EC" id="1.17.1.8"/>
    </reaction>
</comment>
<accession>A0A9D1SXE9</accession>
<dbReference type="PIRSF" id="PIRSF000161">
    <property type="entry name" value="DHPR"/>
    <property type="match status" value="1"/>
</dbReference>
<evidence type="ECO:0000256" key="10">
    <source>
        <dbReference type="NCBIfam" id="TIGR00036"/>
    </source>
</evidence>
<comment type="catalytic activity">
    <reaction evidence="9">
        <text>(S)-2,3,4,5-tetrahydrodipicolinate + NAD(+) + H2O = (2S,4S)-4-hydroxy-2,3,4,5-tetrahydrodipicolinate + NADH + H(+)</text>
        <dbReference type="Rhea" id="RHEA:35323"/>
        <dbReference type="ChEBI" id="CHEBI:15377"/>
        <dbReference type="ChEBI" id="CHEBI:15378"/>
        <dbReference type="ChEBI" id="CHEBI:16845"/>
        <dbReference type="ChEBI" id="CHEBI:57540"/>
        <dbReference type="ChEBI" id="CHEBI:57945"/>
        <dbReference type="ChEBI" id="CHEBI:67139"/>
        <dbReference type="EC" id="1.17.1.8"/>
    </reaction>
</comment>
<feature type="binding site" evidence="9">
    <location>
        <position position="34"/>
    </location>
    <ligand>
        <name>NAD(+)</name>
        <dbReference type="ChEBI" id="CHEBI:57540"/>
    </ligand>
</feature>
<dbReference type="SUPFAM" id="SSF55347">
    <property type="entry name" value="Glyceraldehyde-3-phosphate dehydrogenase-like, C-terminal domain"/>
    <property type="match status" value="1"/>
</dbReference>
<dbReference type="InterPro" id="IPR000846">
    <property type="entry name" value="DapB_N"/>
</dbReference>
<comment type="caution">
    <text evidence="9">Lacks conserved residue(s) required for the propagation of feature annotation.</text>
</comment>
<dbReference type="GO" id="GO:0005829">
    <property type="term" value="C:cytosol"/>
    <property type="evidence" value="ECO:0007669"/>
    <property type="project" value="TreeGrafter"/>
</dbReference>
<evidence type="ECO:0000256" key="7">
    <source>
        <dbReference type="ARBA" id="ARBA00023027"/>
    </source>
</evidence>
<evidence type="ECO:0000256" key="1">
    <source>
        <dbReference type="ARBA" id="ARBA00006642"/>
    </source>
</evidence>
<sequence>MAKLLIYGVGGKMGREVLKACKADPAVQAVAAVDPYCNDIDEIPVYTNIDDVAEAFDCIIDFSVKDSIYNFLPYATMHKIPCVLATTGYTPQDEAYIKESSEEIALFRSGNMSLGINVLMGLVKEAAKALSGFADIEIVETHHNQKVDAPSGTALMLRDAAVEGAGAKRSVYGRHGLVGKRTKEEIGIHAVRGGTVVGKHDVMLLMNNEVITLSHTAESKSVFALGAINAAKWLVKQPAGLYNMHDLLG</sequence>
<dbReference type="SUPFAM" id="SSF51735">
    <property type="entry name" value="NAD(P)-binding Rossmann-fold domains"/>
    <property type="match status" value="1"/>
</dbReference>
<name>A0A9D1SXE9_9FIRM</name>
<feature type="binding site" evidence="9">
    <location>
        <begin position="8"/>
        <end position="13"/>
    </location>
    <ligand>
        <name>NAD(+)</name>
        <dbReference type="ChEBI" id="CHEBI:57540"/>
    </ligand>
</feature>
<feature type="binding site" evidence="9">
    <location>
        <begin position="152"/>
        <end position="153"/>
    </location>
    <ligand>
        <name>(S)-2,3,4,5-tetrahydrodipicolinate</name>
        <dbReference type="ChEBI" id="CHEBI:16845"/>
    </ligand>
</feature>
<keyword evidence="8 9" id="KW-0457">Lysine biosynthesis</keyword>
<dbReference type="GO" id="GO:0016726">
    <property type="term" value="F:oxidoreductase activity, acting on CH or CH2 groups, NAD or NADP as acceptor"/>
    <property type="evidence" value="ECO:0007669"/>
    <property type="project" value="UniProtKB-UniRule"/>
</dbReference>
<evidence type="ECO:0000256" key="8">
    <source>
        <dbReference type="ARBA" id="ARBA00023154"/>
    </source>
</evidence>
<dbReference type="PROSITE" id="PS01298">
    <property type="entry name" value="DAPB"/>
    <property type="match status" value="1"/>
</dbReference>
<evidence type="ECO:0000256" key="2">
    <source>
        <dbReference type="ARBA" id="ARBA00022490"/>
    </source>
</evidence>
<keyword evidence="5 9" id="KW-0220">Diaminopimelate biosynthesis</keyword>
<proteinExistence type="inferred from homology"/>
<comment type="subcellular location">
    <subcellularLocation>
        <location evidence="9">Cytoplasm</location>
    </subcellularLocation>
</comment>
<feature type="binding site" evidence="9">
    <location>
        <begin position="109"/>
        <end position="112"/>
    </location>
    <ligand>
        <name>NAD(+)</name>
        <dbReference type="ChEBI" id="CHEBI:57540"/>
    </ligand>
</feature>
<dbReference type="Gene3D" id="3.40.50.720">
    <property type="entry name" value="NAD(P)-binding Rossmann-like Domain"/>
    <property type="match status" value="1"/>
</dbReference>